<dbReference type="RefSeq" id="WP_038283288.1">
    <property type="nucleotide sequence ID" value="NZ_JPME01000022.1"/>
</dbReference>
<proteinExistence type="predicted"/>
<dbReference type="InterPro" id="IPR016181">
    <property type="entry name" value="Acyl_CoA_acyltransferase"/>
</dbReference>
<evidence type="ECO:0000313" key="3">
    <source>
        <dbReference type="Proteomes" id="UP000028525"/>
    </source>
</evidence>
<dbReference type="EMBL" id="JPME01000022">
    <property type="protein sequence ID" value="KEZ88956.1"/>
    <property type="molecule type" value="Genomic_DNA"/>
</dbReference>
<organism evidence="2 3">
    <name type="scientific">Lacrimispora celerecrescens</name>
    <dbReference type="NCBI Taxonomy" id="29354"/>
    <lineage>
        <taxon>Bacteria</taxon>
        <taxon>Bacillati</taxon>
        <taxon>Bacillota</taxon>
        <taxon>Clostridia</taxon>
        <taxon>Lachnospirales</taxon>
        <taxon>Lachnospiraceae</taxon>
        <taxon>Lacrimispora</taxon>
    </lineage>
</organism>
<dbReference type="Proteomes" id="UP000028525">
    <property type="component" value="Unassembled WGS sequence"/>
</dbReference>
<name>A0A084JJ22_9FIRM</name>
<comment type="caution">
    <text evidence="2">The sequence shown here is derived from an EMBL/GenBank/DDBJ whole genome shotgun (WGS) entry which is preliminary data.</text>
</comment>
<evidence type="ECO:0000313" key="2">
    <source>
        <dbReference type="EMBL" id="KEZ88956.1"/>
    </source>
</evidence>
<reference evidence="2 3" key="1">
    <citation type="submission" date="2014-07" db="EMBL/GenBank/DDBJ databases">
        <title>Draft genome of Clostridium celerecrescens 152B isolated from sediments associated with methane hydrate from Krishna Godavari basin.</title>
        <authorList>
            <person name="Honkalas V.S."/>
            <person name="Dabir A.P."/>
            <person name="Arora P."/>
            <person name="Dhakephalkar P.K."/>
        </authorList>
    </citation>
    <scope>NUCLEOTIDE SEQUENCE [LARGE SCALE GENOMIC DNA]</scope>
    <source>
        <strain evidence="2 3">152B</strain>
    </source>
</reference>
<dbReference type="GO" id="GO:0016747">
    <property type="term" value="F:acyltransferase activity, transferring groups other than amino-acyl groups"/>
    <property type="evidence" value="ECO:0007669"/>
    <property type="project" value="InterPro"/>
</dbReference>
<protein>
    <recommendedName>
        <fullName evidence="1">N-acetyltransferase domain-containing protein</fullName>
    </recommendedName>
</protein>
<dbReference type="InterPro" id="IPR000182">
    <property type="entry name" value="GNAT_dom"/>
</dbReference>
<evidence type="ECO:0000259" key="1">
    <source>
        <dbReference type="PROSITE" id="PS51186"/>
    </source>
</evidence>
<dbReference type="AlphaFoldDB" id="A0A084JJ22"/>
<dbReference type="SUPFAM" id="SSF55729">
    <property type="entry name" value="Acyl-CoA N-acyltransferases (Nat)"/>
    <property type="match status" value="1"/>
</dbReference>
<feature type="domain" description="N-acetyltransferase" evidence="1">
    <location>
        <begin position="12"/>
        <end position="159"/>
    </location>
</feature>
<dbReference type="Gene3D" id="3.40.630.30">
    <property type="match status" value="1"/>
</dbReference>
<gene>
    <name evidence="2" type="ORF">IO98_17540</name>
</gene>
<dbReference type="STRING" id="29354.IO98_17540"/>
<dbReference type="OrthoDB" id="1909342at2"/>
<sequence length="181" mass="21314">MVLSEDLNGKGFSLQNVDIKDLEKYIVIKRICHKKYVDEYNDGWIEDIQIIISTNSFHRMLKYSCFQKILLYGTTVGFFAFHEQPDKIGEISLLLTESVQQKGIEAFYLRHITSLSRQVSKPIFLYIYKSDPAQDLYMQFGFIIYDQSRTHYLMSFNQGHTNDINNTNGIRNYMNRILIKD</sequence>
<accession>A0A084JJ22</accession>
<keyword evidence="3" id="KW-1185">Reference proteome</keyword>
<dbReference type="PROSITE" id="PS51186">
    <property type="entry name" value="GNAT"/>
    <property type="match status" value="1"/>
</dbReference>